<organism evidence="1">
    <name type="scientific">marine sediment metagenome</name>
    <dbReference type="NCBI Taxonomy" id="412755"/>
    <lineage>
        <taxon>unclassified sequences</taxon>
        <taxon>metagenomes</taxon>
        <taxon>ecological metagenomes</taxon>
    </lineage>
</organism>
<dbReference type="AlphaFoldDB" id="A0A0F9TWT1"/>
<comment type="caution">
    <text evidence="1">The sequence shown here is derived from an EMBL/GenBank/DDBJ whole genome shotgun (WGS) entry which is preliminary data.</text>
</comment>
<proteinExistence type="predicted"/>
<accession>A0A0F9TWT1</accession>
<protein>
    <submittedName>
        <fullName evidence="1">Uncharacterized protein</fullName>
    </submittedName>
</protein>
<gene>
    <name evidence="1" type="ORF">LCGC14_0601020</name>
</gene>
<name>A0A0F9TWT1_9ZZZZ</name>
<sequence length="98" mass="10876">MDVFSLSPTGEKTMSTVETIHLHQTVAFLACGHSSMGYEQVVGDEVVCPVCVEMAERVKHGQQFILIEAKNRLRGVTVIFADQQAIDREIDQLIEATK</sequence>
<reference evidence="1" key="1">
    <citation type="journal article" date="2015" name="Nature">
        <title>Complex archaea that bridge the gap between prokaryotes and eukaryotes.</title>
        <authorList>
            <person name="Spang A."/>
            <person name="Saw J.H."/>
            <person name="Jorgensen S.L."/>
            <person name="Zaremba-Niedzwiedzka K."/>
            <person name="Martijn J."/>
            <person name="Lind A.E."/>
            <person name="van Eijk R."/>
            <person name="Schleper C."/>
            <person name="Guy L."/>
            <person name="Ettema T.J."/>
        </authorList>
    </citation>
    <scope>NUCLEOTIDE SEQUENCE</scope>
</reference>
<evidence type="ECO:0000313" key="1">
    <source>
        <dbReference type="EMBL" id="KKN53606.1"/>
    </source>
</evidence>
<dbReference type="EMBL" id="LAZR01000964">
    <property type="protein sequence ID" value="KKN53606.1"/>
    <property type="molecule type" value="Genomic_DNA"/>
</dbReference>